<organism evidence="1 2">
    <name type="scientific">Coraliomargarita sinensis</name>
    <dbReference type="NCBI Taxonomy" id="2174842"/>
    <lineage>
        <taxon>Bacteria</taxon>
        <taxon>Pseudomonadati</taxon>
        <taxon>Verrucomicrobiota</taxon>
        <taxon>Opitutia</taxon>
        <taxon>Puniceicoccales</taxon>
        <taxon>Coraliomargaritaceae</taxon>
        <taxon>Coraliomargarita</taxon>
    </lineage>
</organism>
<dbReference type="CDD" id="cd02850">
    <property type="entry name" value="E_set_Cellulase_N"/>
    <property type="match status" value="1"/>
</dbReference>
<dbReference type="SUPFAM" id="SSF49785">
    <property type="entry name" value="Galactose-binding domain-like"/>
    <property type="match status" value="1"/>
</dbReference>
<dbReference type="AlphaFoldDB" id="A0A317ZL04"/>
<accession>A0A317ZL04</accession>
<dbReference type="GO" id="GO:0005975">
    <property type="term" value="P:carbohydrate metabolic process"/>
    <property type="evidence" value="ECO:0007669"/>
    <property type="project" value="InterPro"/>
</dbReference>
<proteinExistence type="predicted"/>
<name>A0A317ZL04_9BACT</name>
<protein>
    <recommendedName>
        <fullName evidence="3">F5/8 type C domain-containing protein</fullName>
    </recommendedName>
</protein>
<evidence type="ECO:0008006" key="3">
    <source>
        <dbReference type="Google" id="ProtNLM"/>
    </source>
</evidence>
<dbReference type="Gene3D" id="2.60.120.260">
    <property type="entry name" value="Galactose-binding domain-like"/>
    <property type="match status" value="1"/>
</dbReference>
<reference evidence="1 2" key="1">
    <citation type="submission" date="2018-05" db="EMBL/GenBank/DDBJ databases">
        <title>Coraliomargarita sinensis sp. nov., isolated from a marine solar saltern.</title>
        <authorList>
            <person name="Zhou L.Y."/>
        </authorList>
    </citation>
    <scope>NUCLEOTIDE SEQUENCE [LARGE SCALE GENOMIC DNA]</scope>
    <source>
        <strain evidence="1 2">WN38</strain>
    </source>
</reference>
<evidence type="ECO:0000313" key="2">
    <source>
        <dbReference type="Proteomes" id="UP000247099"/>
    </source>
</evidence>
<dbReference type="GO" id="GO:0008810">
    <property type="term" value="F:cellulase activity"/>
    <property type="evidence" value="ECO:0007669"/>
    <property type="project" value="InterPro"/>
</dbReference>
<dbReference type="Proteomes" id="UP000247099">
    <property type="component" value="Unassembled WGS sequence"/>
</dbReference>
<evidence type="ECO:0000313" key="1">
    <source>
        <dbReference type="EMBL" id="PXA04857.1"/>
    </source>
</evidence>
<dbReference type="InterPro" id="IPR004197">
    <property type="entry name" value="Cellulase_Ig-like"/>
</dbReference>
<dbReference type="EMBL" id="QHJQ01000002">
    <property type="protein sequence ID" value="PXA04857.1"/>
    <property type="molecule type" value="Genomic_DNA"/>
</dbReference>
<gene>
    <name evidence="1" type="ORF">DDZ13_02520</name>
</gene>
<sequence length="805" mass="90249">MTDSMKPRTGIYLRPFTPYRSLQRPVIRLSALFLFLLGTLIHPASAEEIKPLGPLTAKAVSELKNSKASSVTDGISSDDSRWLGGPDADGKIRLELQLPSIQTIGAAHIYSGYRNESAFKDFYLEHKNPSGDWTLIQGTEIFGNKETALAVPFDPGEAIVTDSIRLVVTQTPDKIARIREITLWPLGKELPELGTGVKMPKAPKPIVHSKDGDIPRIYLNQSGFNFGELKRFTAPTLDDGTAFQIKPAKGGNALYTGTIEGHIGDFTAFNPASSGEFVVTAGSETSVPFTIGLWQFERISYPAAIDFMVDTRHYVGNYKRRCRGSFGWRDDHHFSWTLYTLVPQYLSNPAAYEHLPQQITYDEPKPGLWGALEPYDESAPDIVKMIHWGADVILTQDVKHECMKSDLAFFLYAWPTMKQWLPQQNYDAVRQFVEAKWGQSDIDIKYPYDASSDHNLFALKTVVGSTKGELPPGFSVLPNLLMHEVAVRDGLPNADKYLEAAFAQTRWIIDELDWEAPQTTKGQRMSEHVTITGLAACLQLHPGKAPDGLREKINEWARIMVRRSENMWDFRKYTDDGDWTPMDYSHRHKWNEPGNVVGFPAIALAASTYVTAPEVRERLHELAWSHLDNCFGRNPTGRHFSYDAPREVEGVEHGWYTFYRGGIGQLEEARFVLDGSPKTFHYPYHPEVGNKGYTEGWVAFNTAFNLSLAYMARAETELKLIQEGDSILVGLRAPVNFDISKEEPITLTLKGPKAAMVTLVEKDPDSDIHVGRIRLSDLGAQPGDRIHCSYGYGYMGSHAELEVTP</sequence>
<dbReference type="InParanoid" id="A0A317ZL04"/>
<comment type="caution">
    <text evidence="1">The sequence shown here is derived from an EMBL/GenBank/DDBJ whole genome shotgun (WGS) entry which is preliminary data.</text>
</comment>
<dbReference type="InterPro" id="IPR008979">
    <property type="entry name" value="Galactose-bd-like_sf"/>
</dbReference>
<keyword evidence="2" id="KW-1185">Reference proteome</keyword>